<reference evidence="2" key="1">
    <citation type="journal article" date="2019" name="Int. J. Syst. Evol. Microbiol.">
        <title>The Global Catalogue of Microorganisms (GCM) 10K type strain sequencing project: providing services to taxonomists for standard genome sequencing and annotation.</title>
        <authorList>
            <consortium name="The Broad Institute Genomics Platform"/>
            <consortium name="The Broad Institute Genome Sequencing Center for Infectious Disease"/>
            <person name="Wu L."/>
            <person name="Ma J."/>
        </authorList>
    </citation>
    <scope>NUCLEOTIDE SEQUENCE [LARGE SCALE GENOMIC DNA]</scope>
    <source>
        <strain evidence="2">CGMCC 1.14993</strain>
    </source>
</reference>
<dbReference type="RefSeq" id="WP_088003311.1">
    <property type="nucleotide sequence ID" value="NZ_BMHB01000004.1"/>
</dbReference>
<dbReference type="AlphaFoldDB" id="A0A8J3AXH6"/>
<organism evidence="1 2">
    <name type="scientific">Gottfriedia solisilvae</name>
    <dbReference type="NCBI Taxonomy" id="1516104"/>
    <lineage>
        <taxon>Bacteria</taxon>
        <taxon>Bacillati</taxon>
        <taxon>Bacillota</taxon>
        <taxon>Bacilli</taxon>
        <taxon>Bacillales</taxon>
        <taxon>Bacillaceae</taxon>
        <taxon>Gottfriedia</taxon>
    </lineage>
</organism>
<sequence length="113" mass="13238">MVGIDFFITKSKRSIDVITSKHVKFDENIQGYLVNKERNSKRFSLLIDLDQYADKLFSEKEIKELVNICEGILNVYKNENDSMEIRIREFTMEFKKLCLEALEQNLLIIAVGD</sequence>
<dbReference type="EMBL" id="BMHB01000004">
    <property type="protein sequence ID" value="GGI18063.1"/>
    <property type="molecule type" value="Genomic_DNA"/>
</dbReference>
<comment type="caution">
    <text evidence="1">The sequence shown here is derived from an EMBL/GenBank/DDBJ whole genome shotgun (WGS) entry which is preliminary data.</text>
</comment>
<keyword evidence="2" id="KW-1185">Reference proteome</keyword>
<evidence type="ECO:0000313" key="2">
    <source>
        <dbReference type="Proteomes" id="UP000626244"/>
    </source>
</evidence>
<dbReference type="OrthoDB" id="2354244at2"/>
<proteinExistence type="predicted"/>
<name>A0A8J3AXH6_9BACI</name>
<dbReference type="Proteomes" id="UP000626244">
    <property type="component" value="Unassembled WGS sequence"/>
</dbReference>
<gene>
    <name evidence="1" type="ORF">GCM10007380_41060</name>
</gene>
<accession>A0A8J3AXH6</accession>
<protein>
    <submittedName>
        <fullName evidence="1">Uncharacterized protein</fullName>
    </submittedName>
</protein>
<evidence type="ECO:0000313" key="1">
    <source>
        <dbReference type="EMBL" id="GGI18063.1"/>
    </source>
</evidence>